<dbReference type="EMBL" id="FNET01000023">
    <property type="protein sequence ID" value="SDM57359.1"/>
    <property type="molecule type" value="Genomic_DNA"/>
</dbReference>
<dbReference type="RefSeq" id="WP_256335125.1">
    <property type="nucleotide sequence ID" value="NZ_FNET01000023.1"/>
</dbReference>
<protein>
    <submittedName>
        <fullName evidence="1">Uncharacterized protein</fullName>
    </submittedName>
</protein>
<gene>
    <name evidence="1" type="ORF">SAMN04488074_123121</name>
</gene>
<evidence type="ECO:0000313" key="1">
    <source>
        <dbReference type="EMBL" id="SDM57359.1"/>
    </source>
</evidence>
<reference evidence="2" key="1">
    <citation type="submission" date="2016-10" db="EMBL/GenBank/DDBJ databases">
        <authorList>
            <person name="Varghese N."/>
            <person name="Submissions S."/>
        </authorList>
    </citation>
    <scope>NUCLEOTIDE SEQUENCE [LARGE SCALE GENOMIC DNA]</scope>
    <source>
        <strain evidence="2">DSM 44796</strain>
    </source>
</reference>
<name>A0A1G9UBS2_9PSEU</name>
<proteinExistence type="predicted"/>
<dbReference type="Proteomes" id="UP000199682">
    <property type="component" value="Unassembled WGS sequence"/>
</dbReference>
<organism evidence="1 2">
    <name type="scientific">Lentzea albidocapillata subsp. violacea</name>
    <dbReference type="NCBI Taxonomy" id="128104"/>
    <lineage>
        <taxon>Bacteria</taxon>
        <taxon>Bacillati</taxon>
        <taxon>Actinomycetota</taxon>
        <taxon>Actinomycetes</taxon>
        <taxon>Pseudonocardiales</taxon>
        <taxon>Pseudonocardiaceae</taxon>
        <taxon>Lentzea</taxon>
    </lineage>
</organism>
<dbReference type="AlphaFoldDB" id="A0A1G9UBS2"/>
<sequence>MIERAIGAGDLWPLKADQLRDDLDLFCDVVEVLHDLVARPADRTFHSYSGCGWHHSDFSIEAGRSVYRWQVNKLLAQSDLGLRLAEEGEDIGRMVTVTADARHELVDALVATEGETGDQIRHAVALFRARGADRHQKRSAVVTLARILEGRRDLLQTKLLRKDEGALFMIANQFDLRHQNEAQKSDYDEAFLDWVFWWYMATIELTDRLASRDD</sequence>
<accession>A0A1G9UBS2</accession>
<evidence type="ECO:0000313" key="2">
    <source>
        <dbReference type="Proteomes" id="UP000199682"/>
    </source>
</evidence>